<dbReference type="Gene3D" id="3.40.50.11350">
    <property type="match status" value="1"/>
</dbReference>
<keyword evidence="2" id="KW-1185">Reference proteome</keyword>
<comment type="caution">
    <text evidence="1">The sequence shown here is derived from an EMBL/GenBank/DDBJ whole genome shotgun (WGS) entry which is preliminary data.</text>
</comment>
<evidence type="ECO:0000313" key="1">
    <source>
        <dbReference type="EMBL" id="CAB4015106.1"/>
    </source>
</evidence>
<accession>A0A7D9ISW2</accession>
<dbReference type="AlphaFoldDB" id="A0A7D9ISW2"/>
<reference evidence="1" key="1">
    <citation type="submission" date="2020-04" db="EMBL/GenBank/DDBJ databases">
        <authorList>
            <person name="Alioto T."/>
            <person name="Alioto T."/>
            <person name="Gomez Garrido J."/>
        </authorList>
    </citation>
    <scope>NUCLEOTIDE SEQUENCE</scope>
    <source>
        <strain evidence="1">A484AB</strain>
    </source>
</reference>
<dbReference type="GO" id="GO:0046921">
    <property type="term" value="F:alpha-(1-&gt;6)-fucosyltransferase activity"/>
    <property type="evidence" value="ECO:0007669"/>
    <property type="project" value="TreeGrafter"/>
</dbReference>
<evidence type="ECO:0000313" key="2">
    <source>
        <dbReference type="Proteomes" id="UP001152795"/>
    </source>
</evidence>
<dbReference type="EMBL" id="CACRXK020008582">
    <property type="protein sequence ID" value="CAB4015106.1"/>
    <property type="molecule type" value="Genomic_DNA"/>
</dbReference>
<dbReference type="PANTHER" id="PTHR13132">
    <property type="entry name" value="ALPHA- 1,6 -FUCOSYLTRANSFERASE"/>
    <property type="match status" value="1"/>
</dbReference>
<dbReference type="OrthoDB" id="428346at2759"/>
<dbReference type="Proteomes" id="UP001152795">
    <property type="component" value="Unassembled WGS sequence"/>
</dbReference>
<dbReference type="PANTHER" id="PTHR13132:SF29">
    <property type="entry name" value="ALPHA-(1,6)-FUCOSYLTRANSFERASE"/>
    <property type="match status" value="1"/>
</dbReference>
<organism evidence="1 2">
    <name type="scientific">Paramuricea clavata</name>
    <name type="common">Red gorgonian</name>
    <name type="synonym">Violescent sea-whip</name>
    <dbReference type="NCBI Taxonomy" id="317549"/>
    <lineage>
        <taxon>Eukaryota</taxon>
        <taxon>Metazoa</taxon>
        <taxon>Cnidaria</taxon>
        <taxon>Anthozoa</taxon>
        <taxon>Octocorallia</taxon>
        <taxon>Malacalcyonacea</taxon>
        <taxon>Plexauridae</taxon>
        <taxon>Paramuricea</taxon>
    </lineage>
</organism>
<sequence length="506" mass="58026">MLIKRIHTDEVVKISHPHTLMSVSEKYEKYSLSENFTDSGLKMCTSKLSPTSLIIAGLTALVLLSILIFSHSLDADMVIYNSYFRATGTNFTKSKFKLPKYVSVDDLQRLNYSPTDNLNAFKVSAPVVVGSIRTTMRARTLTSHVPIEDSNIRTPAGMTTTRPIIVTDFEKGHKELCKNSWQDEYTKLHNHLLATNQNKFLIVTCSAAGWGNRLRELLCVFHLAVITKRVIIIDCNQPVPLDKYLPPRYVKWNYRVNETGLSIRHGYVIDFNEIKNITDTKVEKLLNYSVEFNPGLRGSFYIALANLIKYDLPIWPNVPQMLGCDFYYLFKKSDVLENRLRQLKAELGFIDNIVLGIHIREGDSVFHHNKGDKRYKNAEDIRNAFNCATKVENKIKDKYNTTKIIWFLAADSDKRKTYAKEKYGSKVKYLDGPIEHIGHPMKGNEDAGQLTMLLDYFLMQESDFKLYTSPSTFDDAVEYISLGKPTVMQLFYRNQLSCKMPKSLEI</sequence>
<proteinExistence type="predicted"/>
<dbReference type="GO" id="GO:0006487">
    <property type="term" value="P:protein N-linked glycosylation"/>
    <property type="evidence" value="ECO:0007669"/>
    <property type="project" value="TreeGrafter"/>
</dbReference>
<protein>
    <submittedName>
        <fullName evidence="1">Uncharacterized protein</fullName>
    </submittedName>
</protein>
<gene>
    <name evidence="1" type="ORF">PACLA_8A022957</name>
</gene>
<name>A0A7D9ISW2_PARCT</name>